<reference evidence="2" key="1">
    <citation type="journal article" date="2017" name="Plant J.">
        <title>The pomegranate (Punica granatum L.) genome and the genomics of punicalagin biosynthesis.</title>
        <authorList>
            <person name="Qin G."/>
            <person name="Xu C."/>
            <person name="Ming R."/>
            <person name="Tang H."/>
            <person name="Guyot R."/>
            <person name="Kramer E.M."/>
            <person name="Hu Y."/>
            <person name="Yi X."/>
            <person name="Qi Y."/>
            <person name="Xu X."/>
            <person name="Gao Z."/>
            <person name="Pan H."/>
            <person name="Jian J."/>
            <person name="Tian Y."/>
            <person name="Yue Z."/>
            <person name="Xu Y."/>
        </authorList>
    </citation>
    <scope>NUCLEOTIDE SEQUENCE [LARGE SCALE GENOMIC DNA]</scope>
    <source>
        <strain evidence="2">cv. Dabenzi</strain>
    </source>
</reference>
<protein>
    <submittedName>
        <fullName evidence="1">Uncharacterized protein</fullName>
    </submittedName>
</protein>
<comment type="caution">
    <text evidence="1">The sequence shown here is derived from an EMBL/GenBank/DDBJ whole genome shotgun (WGS) entry which is preliminary data.</text>
</comment>
<sequence>MISEEQFEECSMVLTTLGFGQGLTLGAHDSLHEENLGVFYIVKLRGCLVNLVDPTMNYPRSARWFLLGAKLTQLPIVEMLDEIWININLRVTISSSLTADSNPKTAVLSLHRSLMLRLRVIL</sequence>
<accession>A0A218XH47</accession>
<organism evidence="1 2">
    <name type="scientific">Punica granatum</name>
    <name type="common">Pomegranate</name>
    <dbReference type="NCBI Taxonomy" id="22663"/>
    <lineage>
        <taxon>Eukaryota</taxon>
        <taxon>Viridiplantae</taxon>
        <taxon>Streptophyta</taxon>
        <taxon>Embryophyta</taxon>
        <taxon>Tracheophyta</taxon>
        <taxon>Spermatophyta</taxon>
        <taxon>Magnoliopsida</taxon>
        <taxon>eudicotyledons</taxon>
        <taxon>Gunneridae</taxon>
        <taxon>Pentapetalae</taxon>
        <taxon>rosids</taxon>
        <taxon>malvids</taxon>
        <taxon>Myrtales</taxon>
        <taxon>Lythraceae</taxon>
        <taxon>Punica</taxon>
    </lineage>
</organism>
<name>A0A218XH47_PUNGR</name>
<dbReference type="Proteomes" id="UP000197138">
    <property type="component" value="Unassembled WGS sequence"/>
</dbReference>
<gene>
    <name evidence="1" type="ORF">CDL15_Pgr004222</name>
</gene>
<dbReference type="AlphaFoldDB" id="A0A218XH47"/>
<evidence type="ECO:0000313" key="2">
    <source>
        <dbReference type="Proteomes" id="UP000197138"/>
    </source>
</evidence>
<proteinExistence type="predicted"/>
<evidence type="ECO:0000313" key="1">
    <source>
        <dbReference type="EMBL" id="OWM83791.1"/>
    </source>
</evidence>
<dbReference type="EMBL" id="MTKT01001810">
    <property type="protein sequence ID" value="OWM83791.1"/>
    <property type="molecule type" value="Genomic_DNA"/>
</dbReference>